<organism evidence="1 2">
    <name type="scientific">Desulfitobacterium hafniense (strain Y51)</name>
    <dbReference type="NCBI Taxonomy" id="138119"/>
    <lineage>
        <taxon>Bacteria</taxon>
        <taxon>Bacillati</taxon>
        <taxon>Bacillota</taxon>
        <taxon>Clostridia</taxon>
        <taxon>Eubacteriales</taxon>
        <taxon>Desulfitobacteriaceae</taxon>
        <taxon>Desulfitobacterium</taxon>
    </lineage>
</organism>
<accession>Q252C9</accession>
<dbReference type="KEGG" id="dsy:DSY0074"/>
<name>Q252C9_DESHY</name>
<gene>
    <name evidence="1" type="ordered locus">DSY0074</name>
</gene>
<proteinExistence type="predicted"/>
<protein>
    <recommendedName>
        <fullName evidence="3">DNA-binding protein</fullName>
    </recommendedName>
</protein>
<evidence type="ECO:0008006" key="3">
    <source>
        <dbReference type="Google" id="ProtNLM"/>
    </source>
</evidence>
<dbReference type="HOGENOM" id="CLU_178120_0_1_9"/>
<evidence type="ECO:0000313" key="1">
    <source>
        <dbReference type="EMBL" id="BAE81863.1"/>
    </source>
</evidence>
<sequence>MYIIPIICYNLLEKHGILMRFIGMEYMKVKEAVEKWGLTDRRVRILCEQERINGVIKKGRSYLIPADAEKPIDGRKLRVKRPVYAMNL</sequence>
<reference evidence="1 2" key="1">
    <citation type="journal article" date="2006" name="J. Bacteriol.">
        <title>Complete genome sequence of the dehalorespiring bacterium Desulfitobacterium hafniense Y51 and comparison with Dehalococcoides ethenogenes 195.</title>
        <authorList>
            <person name="Nonaka H."/>
            <person name="Keresztes G."/>
            <person name="Shinoda Y."/>
            <person name="Ikenaga Y."/>
            <person name="Abe M."/>
            <person name="Naito K."/>
            <person name="Inatomi K."/>
            <person name="Furukawa K."/>
            <person name="Inui M."/>
            <person name="Yukawa H."/>
        </authorList>
    </citation>
    <scope>NUCLEOTIDE SEQUENCE [LARGE SCALE GENOMIC DNA]</scope>
    <source>
        <strain evidence="1 2">Y51</strain>
    </source>
</reference>
<dbReference type="eggNOG" id="COG3177">
    <property type="taxonomic scope" value="Bacteria"/>
</dbReference>
<keyword evidence="2" id="KW-1185">Reference proteome</keyword>
<dbReference type="STRING" id="138119.DSY0074"/>
<dbReference type="EMBL" id="AP008230">
    <property type="protein sequence ID" value="BAE81863.1"/>
    <property type="molecule type" value="Genomic_DNA"/>
</dbReference>
<dbReference type="Proteomes" id="UP000001946">
    <property type="component" value="Chromosome"/>
</dbReference>
<evidence type="ECO:0000313" key="2">
    <source>
        <dbReference type="Proteomes" id="UP000001946"/>
    </source>
</evidence>
<dbReference type="AlphaFoldDB" id="Q252C9"/>